<dbReference type="Proteomes" id="UP000664859">
    <property type="component" value="Unassembled WGS sequence"/>
</dbReference>
<dbReference type="EMBL" id="JAFCMP010000089">
    <property type="protein sequence ID" value="KAG5187513.1"/>
    <property type="molecule type" value="Genomic_DNA"/>
</dbReference>
<evidence type="ECO:0000313" key="2">
    <source>
        <dbReference type="EMBL" id="KAG5187513.1"/>
    </source>
</evidence>
<feature type="compositionally biased region" description="Basic residues" evidence="1">
    <location>
        <begin position="198"/>
        <end position="215"/>
    </location>
</feature>
<feature type="region of interest" description="Disordered" evidence="1">
    <location>
        <begin position="165"/>
        <end position="215"/>
    </location>
</feature>
<gene>
    <name evidence="2" type="ORF">JKP88DRAFT_254047</name>
</gene>
<feature type="compositionally biased region" description="Basic and acidic residues" evidence="1">
    <location>
        <begin position="66"/>
        <end position="80"/>
    </location>
</feature>
<sequence>MLGGGARGNRQSSLVPFSEEREPQAPATTTAGGSGGGICLTKAVTRPVGEALTAGDAGGSDGDCSGDDHSIHSLDVDANHDSVGQEVAENSSHESETNTDAGGACSAGSDASDSTYVCSDSGERFTGMCEERVVADDSSDADSYARGSDSSSNFKPIRKCARIAGVASSNPRRRAAAASDALRSRAFSTGDAAGTGKTKGKGSAKRPRPKQQRKL</sequence>
<proteinExistence type="predicted"/>
<keyword evidence="3" id="KW-1185">Reference proteome</keyword>
<reference evidence="2" key="1">
    <citation type="submission" date="2021-02" db="EMBL/GenBank/DDBJ databases">
        <title>First Annotated Genome of the Yellow-green Alga Tribonema minus.</title>
        <authorList>
            <person name="Mahan K.M."/>
        </authorList>
    </citation>
    <scope>NUCLEOTIDE SEQUENCE</scope>
    <source>
        <strain evidence="2">UTEX B ZZ1240</strain>
    </source>
</reference>
<accession>A0A835Z6U3</accession>
<feature type="compositionally biased region" description="Low complexity" evidence="1">
    <location>
        <begin position="176"/>
        <end position="196"/>
    </location>
</feature>
<evidence type="ECO:0000256" key="1">
    <source>
        <dbReference type="SAM" id="MobiDB-lite"/>
    </source>
</evidence>
<evidence type="ECO:0000313" key="3">
    <source>
        <dbReference type="Proteomes" id="UP000664859"/>
    </source>
</evidence>
<comment type="caution">
    <text evidence="2">The sequence shown here is derived from an EMBL/GenBank/DDBJ whole genome shotgun (WGS) entry which is preliminary data.</text>
</comment>
<dbReference type="AlphaFoldDB" id="A0A835Z6U3"/>
<feature type="compositionally biased region" description="Low complexity" evidence="1">
    <location>
        <begin position="100"/>
        <end position="114"/>
    </location>
</feature>
<protein>
    <submittedName>
        <fullName evidence="2">Uncharacterized protein</fullName>
    </submittedName>
</protein>
<organism evidence="2 3">
    <name type="scientific">Tribonema minus</name>
    <dbReference type="NCBI Taxonomy" id="303371"/>
    <lineage>
        <taxon>Eukaryota</taxon>
        <taxon>Sar</taxon>
        <taxon>Stramenopiles</taxon>
        <taxon>Ochrophyta</taxon>
        <taxon>PX clade</taxon>
        <taxon>Xanthophyceae</taxon>
        <taxon>Tribonematales</taxon>
        <taxon>Tribonemataceae</taxon>
        <taxon>Tribonema</taxon>
    </lineage>
</organism>
<feature type="region of interest" description="Disordered" evidence="1">
    <location>
        <begin position="1"/>
        <end position="120"/>
    </location>
</feature>
<name>A0A835Z6U3_9STRA</name>